<dbReference type="eggNOG" id="ENOG502SJA7">
    <property type="taxonomic scope" value="Eukaryota"/>
</dbReference>
<dbReference type="Proteomes" id="UP000002669">
    <property type="component" value="Unassembled WGS sequence"/>
</dbReference>
<evidence type="ECO:0000313" key="1">
    <source>
        <dbReference type="EMBL" id="EFQ97630.1"/>
    </source>
</evidence>
<dbReference type="RefSeq" id="XP_003176582.1">
    <property type="nucleotide sequence ID" value="XM_003176534.1"/>
</dbReference>
<dbReference type="HOGENOM" id="CLU_029473_0_0_1"/>
<keyword evidence="2" id="KW-1185">Reference proteome</keyword>
<gene>
    <name evidence="1" type="ORF">MGYG_00668</name>
</gene>
<protein>
    <recommendedName>
        <fullName evidence="3">F-box domain-containing protein</fullName>
    </recommendedName>
</protein>
<dbReference type="STRING" id="535722.E5R126"/>
<dbReference type="InParanoid" id="E5R126"/>
<evidence type="ECO:0008006" key="3">
    <source>
        <dbReference type="Google" id="ProtNLM"/>
    </source>
</evidence>
<name>E5R126_ARTGP</name>
<dbReference type="OrthoDB" id="5985073at2759"/>
<sequence length="539" mass="62855">MSAINVFGLPELVNLIVRHADHKVRGQLLTVSRLFQVAVEQYAWRSYTFRTDSAEDFLGKYHGHRSRYLRAIDVDIDFPTQVPTDGSTRIPCRETAEDLQSYNELFTHRISALFTMIKTLEERELPYNRPRNIRLCLWPPCHYQQVDNYCHHRGYLSWRLRLLTHENLPTLLSVISLSVGERGSGKRDSRYDIPCVLQPLDYGLVPALVSKLPNLVALDCPRFEEGWLLAYEDPVLTHFTRPWEGPRRDTRHAFGSIMQNTTTLPVKINRVKIFFGYSYSFKCHDETLPMPNLISPLSYDLLSSGLRIISQRVVDLAIRACVDGNIFWPSPNEDIVDPLSWPYLKKLHVEFQPMSPSGTWYFQGPRGEGRDITPFEVTQTHYPLLKENPEDEHWDEVWDYNGGRWDDFDPNMFRIMPIDEAIEPFLGAFVKALEKMSLLEEVELFTCIRFSPGEGIYENYPESSYGKEYIWGLRYLLPKDSGHPLLEWHVGNWRPSQNLLRSFHDIAKQRSRNSLEEIWVDWKPCRLASSKSLSSIYYL</sequence>
<dbReference type="AlphaFoldDB" id="E5R126"/>
<organism evidence="2">
    <name type="scientific">Arthroderma gypseum (strain ATCC MYA-4604 / CBS 118893)</name>
    <name type="common">Microsporum gypseum</name>
    <dbReference type="NCBI Taxonomy" id="535722"/>
    <lineage>
        <taxon>Eukaryota</taxon>
        <taxon>Fungi</taxon>
        <taxon>Dikarya</taxon>
        <taxon>Ascomycota</taxon>
        <taxon>Pezizomycotina</taxon>
        <taxon>Eurotiomycetes</taxon>
        <taxon>Eurotiomycetidae</taxon>
        <taxon>Onygenales</taxon>
        <taxon>Arthrodermataceae</taxon>
        <taxon>Nannizzia</taxon>
    </lineage>
</organism>
<dbReference type="GeneID" id="10031901"/>
<proteinExistence type="predicted"/>
<dbReference type="VEuPathDB" id="FungiDB:MGYG_00668"/>
<accession>E5R126</accession>
<dbReference type="EMBL" id="DS989822">
    <property type="protein sequence ID" value="EFQ97630.1"/>
    <property type="molecule type" value="Genomic_DNA"/>
</dbReference>
<evidence type="ECO:0000313" key="2">
    <source>
        <dbReference type="Proteomes" id="UP000002669"/>
    </source>
</evidence>
<dbReference type="OMA" id="HYPRETD"/>
<reference evidence="2" key="1">
    <citation type="journal article" date="2012" name="MBio">
        <title>Comparative genome analysis of Trichophyton rubrum and related dermatophytes reveals candidate genes involved in infection.</title>
        <authorList>
            <person name="Martinez D.A."/>
            <person name="Oliver B.G."/>
            <person name="Graeser Y."/>
            <person name="Goldberg J.M."/>
            <person name="Li W."/>
            <person name="Martinez-Rossi N.M."/>
            <person name="Monod M."/>
            <person name="Shelest E."/>
            <person name="Barton R.C."/>
            <person name="Birch E."/>
            <person name="Brakhage A.A."/>
            <person name="Chen Z."/>
            <person name="Gurr S.J."/>
            <person name="Heiman D."/>
            <person name="Heitman J."/>
            <person name="Kosti I."/>
            <person name="Rossi A."/>
            <person name="Saif S."/>
            <person name="Samalova M."/>
            <person name="Saunders C.W."/>
            <person name="Shea T."/>
            <person name="Summerbell R.C."/>
            <person name="Xu J."/>
            <person name="Young S."/>
            <person name="Zeng Q."/>
            <person name="Birren B.W."/>
            <person name="Cuomo C.A."/>
            <person name="White T.C."/>
        </authorList>
    </citation>
    <scope>NUCLEOTIDE SEQUENCE [LARGE SCALE GENOMIC DNA]</scope>
    <source>
        <strain evidence="2">ATCC MYA-4604 / CBS 118893</strain>
    </source>
</reference>